<dbReference type="InterPro" id="IPR056404">
    <property type="entry name" value="HTH_RNase_II"/>
</dbReference>
<name>A0A932CMY1_UNCTE</name>
<dbReference type="GO" id="GO:0003723">
    <property type="term" value="F:RNA binding"/>
    <property type="evidence" value="ECO:0007669"/>
    <property type="project" value="InterPro"/>
</dbReference>
<dbReference type="SMART" id="SM00955">
    <property type="entry name" value="RNB"/>
    <property type="match status" value="1"/>
</dbReference>
<organism evidence="2 3">
    <name type="scientific">Tectimicrobiota bacterium</name>
    <dbReference type="NCBI Taxonomy" id="2528274"/>
    <lineage>
        <taxon>Bacteria</taxon>
        <taxon>Pseudomonadati</taxon>
        <taxon>Nitrospinota/Tectimicrobiota group</taxon>
        <taxon>Candidatus Tectimicrobiota</taxon>
    </lineage>
</organism>
<dbReference type="InterPro" id="IPR050180">
    <property type="entry name" value="RNR_Ribonuclease"/>
</dbReference>
<dbReference type="InterPro" id="IPR012340">
    <property type="entry name" value="NA-bd_OB-fold"/>
</dbReference>
<accession>A0A932CMY1</accession>
<dbReference type="GO" id="GO:0000175">
    <property type="term" value="F:3'-5'-RNA exonuclease activity"/>
    <property type="evidence" value="ECO:0007669"/>
    <property type="project" value="TreeGrafter"/>
</dbReference>
<dbReference type="Proteomes" id="UP000769766">
    <property type="component" value="Unassembled WGS sequence"/>
</dbReference>
<comment type="caution">
    <text evidence="2">The sequence shown here is derived from an EMBL/GenBank/DDBJ whole genome shotgun (WGS) entry which is preliminary data.</text>
</comment>
<sequence length="683" mass="77344">MAKKGDLLAFYQRKHLVFGLLQGAKGDLFVLFTEEGKEMELEPHKVLMATGKSLDPSLSVPEKKEQLKRLRALFEEEARKVDLPGLWEYLQGEGERFDFDSLAETYLGQQGSPEERFYLFWALELHNPYFKKTTQGYTPRKPEEVEGIIRGEVKGKEREAERERAISELRRVWQEKGSVQIDREAIRGPLMALRGFALYGEESGRAREAQTLMERIGLKEELELIALLIQAGEWTGEEEFLLERYQLPKAPPSARLREESPPPEKELPMRKTAVSILEELSAGAGAGEERWDLTSWETFTIDDETTEVFDDALSLELQDGRFLLGIHIADAAAYVPPGSPLDQEALQRGETVYVPGRRIDMLPRTLIADLSLSQGQERMTITLLATFDRSFNLLDYRLLESIIQVKRHLAYQQTEALTESNPLLALLQSLAQSLRERRKAAGALIFSLPELKIFRNAEGELQVKKVLSNTPGHLIVAEAMILMNQLVATFCRERNIPVLYRVQGPPSREIPEINGNDPLFALKVIRTLSASRISLDPEPHHSLGVPAYTQVTSPIRRYGDLLALRQLQGSLRWGKASYTREELEALYPSLEASQREVKRAERALESYWLLKYLKQNVASRPIPALVSQLGTRGRPPQVYLLDYLLEVPLLLRAPLKLEEGAEIPVRLEGIDLLQGKITAISPP</sequence>
<dbReference type="Pfam" id="PF23161">
    <property type="entry name" value="HTH_RNase_II"/>
    <property type="match status" value="1"/>
</dbReference>
<dbReference type="PANTHER" id="PTHR23355">
    <property type="entry name" value="RIBONUCLEASE"/>
    <property type="match status" value="1"/>
</dbReference>
<dbReference type="Pfam" id="PF00773">
    <property type="entry name" value="RNB"/>
    <property type="match status" value="1"/>
</dbReference>
<dbReference type="PANTHER" id="PTHR23355:SF42">
    <property type="entry name" value="RIBONUCLEASE II, CHLOROPLASTIC_MITOCHONDRIAL"/>
    <property type="match status" value="1"/>
</dbReference>
<evidence type="ECO:0000259" key="1">
    <source>
        <dbReference type="SMART" id="SM00955"/>
    </source>
</evidence>
<dbReference type="AlphaFoldDB" id="A0A932CMY1"/>
<dbReference type="GO" id="GO:0000932">
    <property type="term" value="C:P-body"/>
    <property type="evidence" value="ECO:0007669"/>
    <property type="project" value="TreeGrafter"/>
</dbReference>
<dbReference type="EMBL" id="JACPRF010000129">
    <property type="protein sequence ID" value="MBI2876062.1"/>
    <property type="molecule type" value="Genomic_DNA"/>
</dbReference>
<reference evidence="2" key="1">
    <citation type="submission" date="2020-07" db="EMBL/GenBank/DDBJ databases">
        <title>Huge and variable diversity of episymbiotic CPR bacteria and DPANN archaea in groundwater ecosystems.</title>
        <authorList>
            <person name="He C.Y."/>
            <person name="Keren R."/>
            <person name="Whittaker M."/>
            <person name="Farag I.F."/>
            <person name="Doudna J."/>
            <person name="Cate J.H.D."/>
            <person name="Banfield J.F."/>
        </authorList>
    </citation>
    <scope>NUCLEOTIDE SEQUENCE</scope>
    <source>
        <strain evidence="2">NC_groundwater_672_Ag_B-0.1um_62_36</strain>
    </source>
</reference>
<proteinExistence type="predicted"/>
<evidence type="ECO:0000313" key="3">
    <source>
        <dbReference type="Proteomes" id="UP000769766"/>
    </source>
</evidence>
<feature type="domain" description="RNB" evidence="1">
    <location>
        <begin position="290"/>
        <end position="573"/>
    </location>
</feature>
<gene>
    <name evidence="2" type="ORF">HYY20_04205</name>
</gene>
<protein>
    <submittedName>
        <fullName evidence="2">RNB domain-containing ribonuclease</fullName>
    </submittedName>
</protein>
<dbReference type="InterPro" id="IPR001900">
    <property type="entry name" value="RNase_II/R"/>
</dbReference>
<evidence type="ECO:0000313" key="2">
    <source>
        <dbReference type="EMBL" id="MBI2876062.1"/>
    </source>
</evidence>
<dbReference type="GO" id="GO:0006402">
    <property type="term" value="P:mRNA catabolic process"/>
    <property type="evidence" value="ECO:0007669"/>
    <property type="project" value="TreeGrafter"/>
</dbReference>
<dbReference type="SUPFAM" id="SSF50249">
    <property type="entry name" value="Nucleic acid-binding proteins"/>
    <property type="match status" value="1"/>
</dbReference>